<dbReference type="EMBL" id="JAPXFL010000007">
    <property type="protein sequence ID" value="KAK9503378.1"/>
    <property type="molecule type" value="Genomic_DNA"/>
</dbReference>
<organism evidence="2 3">
    <name type="scientific">Rhynocoris fuscipes</name>
    <dbReference type="NCBI Taxonomy" id="488301"/>
    <lineage>
        <taxon>Eukaryota</taxon>
        <taxon>Metazoa</taxon>
        <taxon>Ecdysozoa</taxon>
        <taxon>Arthropoda</taxon>
        <taxon>Hexapoda</taxon>
        <taxon>Insecta</taxon>
        <taxon>Pterygota</taxon>
        <taxon>Neoptera</taxon>
        <taxon>Paraneoptera</taxon>
        <taxon>Hemiptera</taxon>
        <taxon>Heteroptera</taxon>
        <taxon>Panheteroptera</taxon>
        <taxon>Cimicomorpha</taxon>
        <taxon>Reduviidae</taxon>
        <taxon>Harpactorinae</taxon>
        <taxon>Harpactorini</taxon>
        <taxon>Rhynocoris</taxon>
    </lineage>
</organism>
<name>A0AAW1D005_9HEMI</name>
<keyword evidence="1" id="KW-1133">Transmembrane helix</keyword>
<sequence>MKKNELKIYLNCILLAFFSKKLINYIIKIYFLHYVGPRLSEPPVVLLIYVIWNIH</sequence>
<accession>A0AAW1D005</accession>
<comment type="caution">
    <text evidence="2">The sequence shown here is derived from an EMBL/GenBank/DDBJ whole genome shotgun (WGS) entry which is preliminary data.</text>
</comment>
<evidence type="ECO:0000313" key="3">
    <source>
        <dbReference type="Proteomes" id="UP001461498"/>
    </source>
</evidence>
<dbReference type="AlphaFoldDB" id="A0AAW1D005"/>
<proteinExistence type="predicted"/>
<evidence type="ECO:0000313" key="2">
    <source>
        <dbReference type="EMBL" id="KAK9503378.1"/>
    </source>
</evidence>
<gene>
    <name evidence="2" type="ORF">O3M35_009939</name>
</gene>
<reference evidence="2 3" key="1">
    <citation type="submission" date="2022-12" db="EMBL/GenBank/DDBJ databases">
        <title>Chromosome-level genome assembly of true bugs.</title>
        <authorList>
            <person name="Ma L."/>
            <person name="Li H."/>
        </authorList>
    </citation>
    <scope>NUCLEOTIDE SEQUENCE [LARGE SCALE GENOMIC DNA]</scope>
    <source>
        <strain evidence="2">Lab_2022b</strain>
    </source>
</reference>
<keyword evidence="1" id="KW-0812">Transmembrane</keyword>
<protein>
    <submittedName>
        <fullName evidence="2">Uncharacterized protein</fullName>
    </submittedName>
</protein>
<keyword evidence="3" id="KW-1185">Reference proteome</keyword>
<keyword evidence="1" id="KW-0472">Membrane</keyword>
<dbReference type="Proteomes" id="UP001461498">
    <property type="component" value="Unassembled WGS sequence"/>
</dbReference>
<evidence type="ECO:0000256" key="1">
    <source>
        <dbReference type="SAM" id="Phobius"/>
    </source>
</evidence>
<feature type="transmembrane region" description="Helical" evidence="1">
    <location>
        <begin position="12"/>
        <end position="32"/>
    </location>
</feature>